<accession>A0AAW9HZH6</accession>
<gene>
    <name evidence="1" type="ORF">GNF68_17320</name>
</gene>
<dbReference type="Proteomes" id="UP001288778">
    <property type="component" value="Unassembled WGS sequence"/>
</dbReference>
<feature type="non-terminal residue" evidence="1">
    <location>
        <position position="129"/>
    </location>
</feature>
<comment type="caution">
    <text evidence="1">The sequence shown here is derived from an EMBL/GenBank/DDBJ whole genome shotgun (WGS) entry which is preliminary data.</text>
</comment>
<evidence type="ECO:0000313" key="1">
    <source>
        <dbReference type="EMBL" id="MDZ4910733.1"/>
    </source>
</evidence>
<proteinExistence type="predicted"/>
<organism evidence="1 2">
    <name type="scientific">Clostridium perfringens</name>
    <dbReference type="NCBI Taxonomy" id="1502"/>
    <lineage>
        <taxon>Bacteria</taxon>
        <taxon>Bacillati</taxon>
        <taxon>Bacillota</taxon>
        <taxon>Clostridia</taxon>
        <taxon>Eubacteriales</taxon>
        <taxon>Clostridiaceae</taxon>
        <taxon>Clostridium</taxon>
    </lineage>
</organism>
<name>A0AAW9HZH6_CLOPF</name>
<evidence type="ECO:0000313" key="2">
    <source>
        <dbReference type="Proteomes" id="UP001288778"/>
    </source>
</evidence>
<feature type="non-terminal residue" evidence="1">
    <location>
        <position position="1"/>
    </location>
</feature>
<dbReference type="EMBL" id="WNUI01000666">
    <property type="protein sequence ID" value="MDZ4910733.1"/>
    <property type="molecule type" value="Genomic_DNA"/>
</dbReference>
<protein>
    <submittedName>
        <fullName evidence="1">ABC transporter permease</fullName>
    </submittedName>
</protein>
<sequence length="129" mass="14768">LKDNQAALFNGLEFSNANIADTLNKALKKNISVEIENKEFELVDKLYQDNIVTDRSINISYALIVSDKQFDILTGGDSTSYWNATLKDHVVKEKGLMQSIRHVNQLLDKTSLEYESYLQNMGRQLFYTV</sequence>
<dbReference type="AlphaFoldDB" id="A0AAW9HZH6"/>
<reference evidence="1" key="1">
    <citation type="submission" date="2019-11" db="EMBL/GenBank/DDBJ databases">
        <title>Characterization of Clostridium perfringens isolates from swine manure treated agricultural soils.</title>
        <authorList>
            <person name="Wushke S.T."/>
        </authorList>
    </citation>
    <scope>NUCLEOTIDE SEQUENCE</scope>
    <source>
        <strain evidence="1">X94</strain>
    </source>
</reference>